<reference evidence="8 9" key="1">
    <citation type="journal article" date="2018" name="Gigascience">
        <title>Genomes of trombidid mites reveal novel predicted allergens and laterally-transferred genes associated with secondary metabolism.</title>
        <authorList>
            <person name="Dong X."/>
            <person name="Chaisiri K."/>
            <person name="Xia D."/>
            <person name="Armstrong S.D."/>
            <person name="Fang Y."/>
            <person name="Donnelly M.J."/>
            <person name="Kadowaki T."/>
            <person name="McGarry J.W."/>
            <person name="Darby A.C."/>
            <person name="Makepeace B.L."/>
        </authorList>
    </citation>
    <scope>NUCLEOTIDE SEQUENCE [LARGE SCALE GENOMIC DNA]</scope>
    <source>
        <strain evidence="8">UoL-WK</strain>
    </source>
</reference>
<feature type="transmembrane region" description="Helical" evidence="6">
    <location>
        <begin position="310"/>
        <end position="328"/>
    </location>
</feature>
<feature type="transmembrane region" description="Helical" evidence="6">
    <location>
        <begin position="41"/>
        <end position="59"/>
    </location>
</feature>
<evidence type="ECO:0000256" key="2">
    <source>
        <dbReference type="ARBA" id="ARBA00005241"/>
    </source>
</evidence>
<feature type="transmembrane region" description="Helical" evidence="6">
    <location>
        <begin position="244"/>
        <end position="265"/>
    </location>
</feature>
<dbReference type="Proteomes" id="UP000285301">
    <property type="component" value="Unassembled WGS sequence"/>
</dbReference>
<feature type="transmembrane region" description="Helical" evidence="6">
    <location>
        <begin position="71"/>
        <end position="93"/>
    </location>
</feature>
<organism evidence="8 9">
    <name type="scientific">Dinothrombium tinctorium</name>
    <dbReference type="NCBI Taxonomy" id="1965070"/>
    <lineage>
        <taxon>Eukaryota</taxon>
        <taxon>Metazoa</taxon>
        <taxon>Ecdysozoa</taxon>
        <taxon>Arthropoda</taxon>
        <taxon>Chelicerata</taxon>
        <taxon>Arachnida</taxon>
        <taxon>Acari</taxon>
        <taxon>Acariformes</taxon>
        <taxon>Trombidiformes</taxon>
        <taxon>Prostigmata</taxon>
        <taxon>Anystina</taxon>
        <taxon>Parasitengona</taxon>
        <taxon>Trombidioidea</taxon>
        <taxon>Trombidiidae</taxon>
        <taxon>Dinothrombium</taxon>
    </lineage>
</organism>
<feature type="transmembrane region" description="Helical" evidence="6">
    <location>
        <begin position="99"/>
        <end position="124"/>
    </location>
</feature>
<gene>
    <name evidence="8" type="ORF">B4U79_16766</name>
</gene>
<evidence type="ECO:0000256" key="4">
    <source>
        <dbReference type="ARBA" id="ARBA00022989"/>
    </source>
</evidence>
<feature type="domain" description="Major facilitator superfamily associated" evidence="7">
    <location>
        <begin position="7"/>
        <end position="366"/>
    </location>
</feature>
<dbReference type="OrthoDB" id="7531894at2759"/>
<dbReference type="GO" id="GO:0016020">
    <property type="term" value="C:membrane"/>
    <property type="evidence" value="ECO:0007669"/>
    <property type="project" value="UniProtKB-SubCell"/>
</dbReference>
<dbReference type="Gene3D" id="1.20.1250.20">
    <property type="entry name" value="MFS general substrate transporter like domains"/>
    <property type="match status" value="3"/>
</dbReference>
<dbReference type="InterPro" id="IPR051717">
    <property type="entry name" value="MFS_MFSD6"/>
</dbReference>
<dbReference type="EMBL" id="NCKU01009739">
    <property type="protein sequence ID" value="RWS01158.1"/>
    <property type="molecule type" value="Genomic_DNA"/>
</dbReference>
<evidence type="ECO:0000256" key="6">
    <source>
        <dbReference type="SAM" id="Phobius"/>
    </source>
</evidence>
<comment type="caution">
    <text evidence="8">The sequence shown here is derived from an EMBL/GenBank/DDBJ whole genome shotgun (WGS) entry which is preliminary data.</text>
</comment>
<evidence type="ECO:0000256" key="5">
    <source>
        <dbReference type="ARBA" id="ARBA00023136"/>
    </source>
</evidence>
<feature type="transmembrane region" description="Helical" evidence="6">
    <location>
        <begin position="334"/>
        <end position="356"/>
    </location>
</feature>
<dbReference type="PANTHER" id="PTHR16172">
    <property type="entry name" value="MAJOR FACILITATOR SUPERFAMILY DOMAIN-CONTAINING PROTEIN 6-LIKE"/>
    <property type="match status" value="1"/>
</dbReference>
<protein>
    <submittedName>
        <fullName evidence="8">Major facilitator superfamily domain-containing protein 6-like protein</fullName>
    </submittedName>
</protein>
<evidence type="ECO:0000256" key="1">
    <source>
        <dbReference type="ARBA" id="ARBA00004141"/>
    </source>
</evidence>
<evidence type="ECO:0000313" key="8">
    <source>
        <dbReference type="EMBL" id="RWS01158.1"/>
    </source>
</evidence>
<name>A0A3S3RHV6_9ACAR</name>
<dbReference type="SUPFAM" id="SSF103473">
    <property type="entry name" value="MFS general substrate transporter"/>
    <property type="match status" value="1"/>
</dbReference>
<accession>A0A3S3RHV6</accession>
<keyword evidence="4 6" id="KW-1133">Transmembrane helix</keyword>
<dbReference type="PANTHER" id="PTHR16172:SF30">
    <property type="entry name" value="SUGAR BABY, ISOFORM C"/>
    <property type="match status" value="1"/>
</dbReference>
<dbReference type="InterPro" id="IPR024989">
    <property type="entry name" value="MFS_assoc_dom"/>
</dbReference>
<feature type="transmembrane region" description="Helical" evidence="6">
    <location>
        <begin position="392"/>
        <end position="414"/>
    </location>
</feature>
<keyword evidence="9" id="KW-1185">Reference proteome</keyword>
<feature type="transmembrane region" description="Helical" evidence="6">
    <location>
        <begin position="277"/>
        <end position="298"/>
    </location>
</feature>
<dbReference type="AlphaFoldDB" id="A0A3S3RHV6"/>
<dbReference type="InterPro" id="IPR036259">
    <property type="entry name" value="MFS_trans_sf"/>
</dbReference>
<dbReference type="STRING" id="1965070.A0A3S3RHV6"/>
<keyword evidence="5 6" id="KW-0472">Membrane</keyword>
<comment type="subcellular location">
    <subcellularLocation>
        <location evidence="1">Membrane</location>
        <topology evidence="1">Multi-pass membrane protein</topology>
    </subcellularLocation>
</comment>
<dbReference type="Pfam" id="PF12832">
    <property type="entry name" value="MFS_1_like"/>
    <property type="match status" value="1"/>
</dbReference>
<proteinExistence type="inferred from homology"/>
<feature type="transmembrane region" description="Helical" evidence="6">
    <location>
        <begin position="420"/>
        <end position="443"/>
    </location>
</feature>
<feature type="transmembrane region" description="Helical" evidence="6">
    <location>
        <begin position="12"/>
        <end position="29"/>
    </location>
</feature>
<feature type="transmembrane region" description="Helical" evidence="6">
    <location>
        <begin position="136"/>
        <end position="156"/>
    </location>
</feature>
<comment type="similarity">
    <text evidence="2">Belongs to the major facilitator superfamily. MFSD6 family.</text>
</comment>
<feature type="transmembrane region" description="Helical" evidence="6">
    <location>
        <begin position="168"/>
        <end position="191"/>
    </location>
</feature>
<evidence type="ECO:0000313" key="9">
    <source>
        <dbReference type="Proteomes" id="UP000285301"/>
    </source>
</evidence>
<keyword evidence="3 6" id="KW-0812">Transmembrane</keyword>
<evidence type="ECO:0000256" key="3">
    <source>
        <dbReference type="ARBA" id="ARBA00022692"/>
    </source>
</evidence>
<sequence>MDMHVLFLKAHYFIWFASLGGILQYVSVFGSQHTQQSTTNIGLLLTVMPFVTLIAKPVFCGIADHFNLHKFTLIASIFTTLLGYGLFAIIPYLQQNIRWYLFCAFVLLANSSSGVVTSLTDSIVMKEVTRTSVSYGSIRVFGSLGWGLFGLFSGVVNNNELLPLNLPYLVPGIIMFAIFNIIDNLTIVFLLNTNSQQNADKLNTEIQLRSVATVEVDNVEIKLQPKRVSVIREVFTAFRKYPSLFQYALITIVIGILTAFHWSFFYLFIEKTIGQDTVLMGVCTFVQCFGGEIVFFLLANRIVKAIGTSWSLNLSLLAFCVRYLWYAFVVTKPLRYILVISEFTQGPAFGLFYCCMTSIAQEYAMKGAKEIEDANDECDSNRKDRYFATMQGIMSGCFEGAGLGIGSAIGGVIIDNWGFTLFWITGACIAVSAALFNFIVELLKRRANSRKAKI</sequence>
<evidence type="ECO:0000259" key="7">
    <source>
        <dbReference type="Pfam" id="PF12832"/>
    </source>
</evidence>